<evidence type="ECO:0000313" key="3">
    <source>
        <dbReference type="Proteomes" id="UP000657918"/>
    </source>
</evidence>
<proteinExistence type="predicted"/>
<sequence length="143" mass="16219">MLTRDFEGKRQSSSFGINQNFHAVVFAINILFRTNIAVRAYYLELGMDAEEWGDGDLELPPPHLLVEEVRDYKCGFPVTYISFPCHPLEDCCDGGDDSDKITNHSRPISEGKLIRRRSKLWSSIIVTVKAITMLLIIAGMDRI</sequence>
<organism evidence="2 3">
    <name type="scientific">Salix dunnii</name>
    <dbReference type="NCBI Taxonomy" id="1413687"/>
    <lineage>
        <taxon>Eukaryota</taxon>
        <taxon>Viridiplantae</taxon>
        <taxon>Streptophyta</taxon>
        <taxon>Embryophyta</taxon>
        <taxon>Tracheophyta</taxon>
        <taxon>Spermatophyta</taxon>
        <taxon>Magnoliopsida</taxon>
        <taxon>eudicotyledons</taxon>
        <taxon>Gunneridae</taxon>
        <taxon>Pentapetalae</taxon>
        <taxon>rosids</taxon>
        <taxon>fabids</taxon>
        <taxon>Malpighiales</taxon>
        <taxon>Salicaceae</taxon>
        <taxon>Saliceae</taxon>
        <taxon>Salix</taxon>
    </lineage>
</organism>
<comment type="caution">
    <text evidence="2">The sequence shown here is derived from an EMBL/GenBank/DDBJ whole genome shotgun (WGS) entry which is preliminary data.</text>
</comment>
<keyword evidence="1" id="KW-1133">Transmembrane helix</keyword>
<keyword evidence="3" id="KW-1185">Reference proteome</keyword>
<name>A0A835K3S5_9ROSI</name>
<keyword evidence="1" id="KW-0472">Membrane</keyword>
<protein>
    <submittedName>
        <fullName evidence="2">Uncharacterized protein</fullName>
    </submittedName>
</protein>
<gene>
    <name evidence="2" type="ORF">SADUNF_Sadunf07G0082300</name>
</gene>
<accession>A0A835K3S5</accession>
<keyword evidence="1" id="KW-0812">Transmembrane</keyword>
<dbReference type="OrthoDB" id="844253at2759"/>
<feature type="transmembrane region" description="Helical" evidence="1">
    <location>
        <begin position="120"/>
        <end position="140"/>
    </location>
</feature>
<reference evidence="2 3" key="1">
    <citation type="submission" date="2020-10" db="EMBL/GenBank/DDBJ databases">
        <title>Plant Genome Project.</title>
        <authorList>
            <person name="Zhang R.-G."/>
        </authorList>
    </citation>
    <scope>NUCLEOTIDE SEQUENCE [LARGE SCALE GENOMIC DNA]</scope>
    <source>
        <strain evidence="2">FAFU-HL-1</strain>
        <tissue evidence="2">Leaf</tissue>
    </source>
</reference>
<dbReference type="EMBL" id="JADGMS010000007">
    <property type="protein sequence ID" value="KAF9678881.1"/>
    <property type="molecule type" value="Genomic_DNA"/>
</dbReference>
<dbReference type="Proteomes" id="UP000657918">
    <property type="component" value="Unassembled WGS sequence"/>
</dbReference>
<evidence type="ECO:0000313" key="2">
    <source>
        <dbReference type="EMBL" id="KAF9678881.1"/>
    </source>
</evidence>
<evidence type="ECO:0000256" key="1">
    <source>
        <dbReference type="SAM" id="Phobius"/>
    </source>
</evidence>
<dbReference type="AlphaFoldDB" id="A0A835K3S5"/>